<feature type="compositionally biased region" description="Polar residues" evidence="1">
    <location>
        <begin position="144"/>
        <end position="156"/>
    </location>
</feature>
<dbReference type="OrthoDB" id="3648001at2759"/>
<sequence length="1595" mass="180550">MVEGEADESVVVAEEQTVLYAILYPLELVLWGGLAHLANVLRGILRSMLEAGRSADPLRITADYITKTPLPASDKSMNEGTSPLPSQSPSIETREQGSGKQESESGPEGRRKKGRVLRLENADSGRLDSSRERDLLREPRKHSSTNPTASQKTYGSHQDEFATNSRKEPTRPSQPRTPQTPRRAEEVRHRSPDHPERAKGRLRRIQRLSGVGKYEKNSAASFAAQSLHDIQRLSRQIDFLYQSCSDLWNSPWSAAPFLEFQLRRTLDEIEVVYKLDSTSIPRETETDTDVIAEAELKLLNVAFMLGSVRNRHHLSHARHTAVDLALIKLDLARQSFSRLRAETKPIAKVGERHIVQDSWILAKLSNTYVRVRSLRERRLLIRNSLSLPGSAYSDARLNSDYAAVENAHRVLEAKSRSITILSSNRTVQEELRKIIRLIETELRSLSEDRFRANDFRSRAEYVAPSHFRGEEMTGMTPTDLLPQSPVAHNITKASESDIVEFQHRMKSLHQSTELVKTLPEDERTAIASVLRAEIAELLAAIGAGFDSHSPNIRSIVGELILSARTQLHLLDPAVSDGDNIGNEQWQDDQENIRGSDASDDRLLDSPTTQLGPSESGGLETRRPTQSDEAFGRSDEITTVPLQILGVHVPHFIREFALRLEDLRARINLTFLPLRARLVHDQDPSLGEEEITSLLHRLNGHRRDVEKLDGELRAASLVEGNYHEELQMIIARSSETLRMLCDQMVDLKHHLPSDANGFITSDPRIIVVINRFYNRMNERSEDWEVAEFWDLDVFGSESAKIVHELDQVNPDVLGEACSEELAKLLTILSKLEYLKETGSTLMKANRDSIQGLQTIVDILGSIEACSRTAAAIYMEIATRSRNGWHIRGSLEVIESLQFWIDNSVYPHSDGSYSGSGDFAFSGPHALLTSLHALQVCRSGVRYEDVLRAMFRDIVQKIELESWPHLSYQERLAEPTEHYDGYIRACLWDTIQRHGLRSAEYLAEREKLLVCNSFDRQQLRVMLGFMDRRGFLNDRQDCIYQLGVVTRSEVITDGGFVATAEVLDPATKPRPPAEPTRTTIWLYDTNAEGRAQIAVANRNEETGKLHRTQNIVIATWQGFARQLGDQGRSKGRHKVKIWGLKVPSSRDDAEVPETDDEEEEEHFEIIEVPKEKHQRTNNVRRQAPRSEAARDVPDEPDTMVKRRNGKPIEPRKDERPPSDSESWRIQGDESLIRELEECTASGYLMARNLTDEHLLCGPEAVMESLKFCLIEETSKRLTFHKLLGRMFANYSEKGKHSEESIGQPTPAYAECVRVFIETVALGFEPEHFYAMKNFSPLQLQCILDFMFGGDDGGPSGMYSREIDVIPQIAIITPIQEQADSDKLVKTYRKQSSYFQPGAPTMNIWLFMDLSTHEQHQELVYHYRELISRYSIMDIKETKPQVQEWGLKTETAQSQAYRLEVALFGGYSHVYHTKLAPERRKKNQKLWNRIGGAEESAVHDIDQEPQEDPEPPTGEAEESDVEDTDQEPQEDPEPSASSANRASRRGDNSRHENRPSASAGSSSRGRAKATNQAKLKGKGRARTVDNAQRPRRGKHSRN</sequence>
<feature type="compositionally biased region" description="Basic and acidic residues" evidence="1">
    <location>
        <begin position="1204"/>
        <end position="1224"/>
    </location>
</feature>
<protein>
    <submittedName>
        <fullName evidence="2">Uncharacterized protein</fullName>
    </submittedName>
</protein>
<feature type="compositionally biased region" description="Low complexity" evidence="1">
    <location>
        <begin position="171"/>
        <end position="181"/>
    </location>
</feature>
<feature type="compositionally biased region" description="Basic residues" evidence="1">
    <location>
        <begin position="1586"/>
        <end position="1595"/>
    </location>
</feature>
<feature type="region of interest" description="Disordered" evidence="1">
    <location>
        <begin position="69"/>
        <end position="199"/>
    </location>
</feature>
<evidence type="ECO:0000256" key="1">
    <source>
        <dbReference type="SAM" id="MobiDB-lite"/>
    </source>
</evidence>
<feature type="compositionally biased region" description="Acidic residues" evidence="1">
    <location>
        <begin position="1500"/>
        <end position="1530"/>
    </location>
</feature>
<proteinExistence type="predicted"/>
<feature type="compositionally biased region" description="Basic and acidic residues" evidence="1">
    <location>
        <begin position="157"/>
        <end position="170"/>
    </location>
</feature>
<comment type="caution">
    <text evidence="2">The sequence shown here is derived from an EMBL/GenBank/DDBJ whole genome shotgun (WGS) entry which is preliminary data.</text>
</comment>
<feature type="compositionally biased region" description="Basic and acidic residues" evidence="1">
    <location>
        <begin position="117"/>
        <end position="138"/>
    </location>
</feature>
<feature type="compositionally biased region" description="Basic and acidic residues" evidence="1">
    <location>
        <begin position="619"/>
        <end position="632"/>
    </location>
</feature>
<feature type="region of interest" description="Disordered" evidence="1">
    <location>
        <begin position="1142"/>
        <end position="1224"/>
    </location>
</feature>
<feature type="compositionally biased region" description="Basic and acidic residues" evidence="1">
    <location>
        <begin position="182"/>
        <end position="199"/>
    </location>
</feature>
<feature type="compositionally biased region" description="Basic and acidic residues" evidence="1">
    <location>
        <begin position="92"/>
        <end position="109"/>
    </location>
</feature>
<name>A0A8H6RSH3_9PEZI</name>
<accession>A0A8H6RSH3</accession>
<gene>
    <name evidence="2" type="ORF">HII31_02200</name>
</gene>
<feature type="compositionally biased region" description="Basic and acidic residues" evidence="1">
    <location>
        <begin position="590"/>
        <end position="603"/>
    </location>
</feature>
<feature type="compositionally biased region" description="Acidic residues" evidence="1">
    <location>
        <begin position="1148"/>
        <end position="1160"/>
    </location>
</feature>
<feature type="region of interest" description="Disordered" evidence="1">
    <location>
        <begin position="1491"/>
        <end position="1595"/>
    </location>
</feature>
<dbReference type="EMBL" id="JABCIY010000025">
    <property type="protein sequence ID" value="KAF7196472.1"/>
    <property type="molecule type" value="Genomic_DNA"/>
</dbReference>
<evidence type="ECO:0000313" key="3">
    <source>
        <dbReference type="Proteomes" id="UP000660729"/>
    </source>
</evidence>
<keyword evidence="3" id="KW-1185">Reference proteome</keyword>
<feature type="compositionally biased region" description="Polar residues" evidence="1">
    <location>
        <begin position="78"/>
        <end position="91"/>
    </location>
</feature>
<evidence type="ECO:0000313" key="2">
    <source>
        <dbReference type="EMBL" id="KAF7196472.1"/>
    </source>
</evidence>
<feature type="compositionally biased region" description="Basic and acidic residues" evidence="1">
    <location>
        <begin position="1541"/>
        <end position="1551"/>
    </location>
</feature>
<organism evidence="2 3">
    <name type="scientific">Pseudocercospora fuligena</name>
    <dbReference type="NCBI Taxonomy" id="685502"/>
    <lineage>
        <taxon>Eukaryota</taxon>
        <taxon>Fungi</taxon>
        <taxon>Dikarya</taxon>
        <taxon>Ascomycota</taxon>
        <taxon>Pezizomycotina</taxon>
        <taxon>Dothideomycetes</taxon>
        <taxon>Dothideomycetidae</taxon>
        <taxon>Mycosphaerellales</taxon>
        <taxon>Mycosphaerellaceae</taxon>
        <taxon>Pseudocercospora</taxon>
    </lineage>
</organism>
<feature type="region of interest" description="Disordered" evidence="1">
    <location>
        <begin position="578"/>
        <end position="632"/>
    </location>
</feature>
<reference evidence="2" key="1">
    <citation type="submission" date="2020-04" db="EMBL/GenBank/DDBJ databases">
        <title>Draft genome resource of the tomato pathogen Pseudocercospora fuligena.</title>
        <authorList>
            <person name="Zaccaron A."/>
        </authorList>
    </citation>
    <scope>NUCLEOTIDE SEQUENCE</scope>
    <source>
        <strain evidence="2">PF001</strain>
    </source>
</reference>
<dbReference type="Proteomes" id="UP000660729">
    <property type="component" value="Unassembled WGS sequence"/>
</dbReference>